<dbReference type="AlphaFoldDB" id="A0AAE0TEK2"/>
<dbReference type="Proteomes" id="UP001195483">
    <property type="component" value="Unassembled WGS sequence"/>
</dbReference>
<name>A0AAE0TEK2_9BIVA</name>
<evidence type="ECO:0000313" key="3">
    <source>
        <dbReference type="Proteomes" id="UP001195483"/>
    </source>
</evidence>
<reference evidence="2" key="1">
    <citation type="journal article" date="2021" name="Genome Biol. Evol.">
        <title>A High-Quality Reference Genome for a Parasitic Bivalve with Doubly Uniparental Inheritance (Bivalvia: Unionida).</title>
        <authorList>
            <person name="Smith C.H."/>
        </authorList>
    </citation>
    <scope>NUCLEOTIDE SEQUENCE</scope>
    <source>
        <strain evidence="2">CHS0354</strain>
    </source>
</reference>
<dbReference type="InterPro" id="IPR037187">
    <property type="entry name" value="DnaK_N"/>
</dbReference>
<reference evidence="2" key="3">
    <citation type="submission" date="2023-05" db="EMBL/GenBank/DDBJ databases">
        <authorList>
            <person name="Smith C.H."/>
        </authorList>
    </citation>
    <scope>NUCLEOTIDE SEQUENCE</scope>
    <source>
        <strain evidence="2">CHS0354</strain>
        <tissue evidence="2">Mantle</tissue>
    </source>
</reference>
<keyword evidence="3" id="KW-1185">Reference proteome</keyword>
<evidence type="ECO:0000313" key="2">
    <source>
        <dbReference type="EMBL" id="KAK3608874.1"/>
    </source>
</evidence>
<comment type="caution">
    <text evidence="2">The sequence shown here is derived from an EMBL/GenBank/DDBJ whole genome shotgun (WGS) entry which is preliminary data.</text>
</comment>
<evidence type="ECO:0000256" key="1">
    <source>
        <dbReference type="SAM" id="MobiDB-lite"/>
    </source>
</evidence>
<feature type="region of interest" description="Disordered" evidence="1">
    <location>
        <begin position="86"/>
        <end position="106"/>
    </location>
</feature>
<proteinExistence type="predicted"/>
<gene>
    <name evidence="2" type="ORF">CHS0354_006915</name>
</gene>
<organism evidence="2 3">
    <name type="scientific">Potamilus streckersoni</name>
    <dbReference type="NCBI Taxonomy" id="2493646"/>
    <lineage>
        <taxon>Eukaryota</taxon>
        <taxon>Metazoa</taxon>
        <taxon>Spiralia</taxon>
        <taxon>Lophotrochozoa</taxon>
        <taxon>Mollusca</taxon>
        <taxon>Bivalvia</taxon>
        <taxon>Autobranchia</taxon>
        <taxon>Heteroconchia</taxon>
        <taxon>Palaeoheterodonta</taxon>
        <taxon>Unionida</taxon>
        <taxon>Unionoidea</taxon>
        <taxon>Unionidae</taxon>
        <taxon>Ambleminae</taxon>
        <taxon>Lampsilini</taxon>
        <taxon>Potamilus</taxon>
    </lineage>
</organism>
<evidence type="ECO:0008006" key="4">
    <source>
        <dbReference type="Google" id="ProtNLM"/>
    </source>
</evidence>
<accession>A0AAE0TEK2</accession>
<feature type="compositionally biased region" description="Acidic residues" evidence="1">
    <location>
        <begin position="90"/>
        <end position="106"/>
    </location>
</feature>
<protein>
    <recommendedName>
        <fullName evidence="4">DksA C4-type domain-containing protein</fullName>
    </recommendedName>
</protein>
<dbReference type="EMBL" id="JAEAOA010000469">
    <property type="protein sequence ID" value="KAK3608874.1"/>
    <property type="molecule type" value="Genomic_DNA"/>
</dbReference>
<reference evidence="2" key="2">
    <citation type="journal article" date="2021" name="Genome Biol. Evol.">
        <title>Developing a high-quality reference genome for a parasitic bivalve with doubly uniparental inheritance (Bivalvia: Unionida).</title>
        <authorList>
            <person name="Smith C.H."/>
        </authorList>
    </citation>
    <scope>NUCLEOTIDE SEQUENCE</scope>
    <source>
        <strain evidence="2">CHS0354</strain>
        <tissue evidence="2">Mantle</tissue>
    </source>
</reference>
<sequence>MLLKMREEILHTLADEQSRSKEIKTSEVGDEGDLASQERAREFYRLLSKREQKKLYAIDEALDKIASGRPFARLCFDCQSSAEITYSSSSEDEDYSELNTEEEEGN</sequence>
<dbReference type="SUPFAM" id="SSF109635">
    <property type="entry name" value="DnaK suppressor protein DksA, alpha-hairpin domain"/>
    <property type="match status" value="1"/>
</dbReference>
<dbReference type="Gene3D" id="1.20.120.910">
    <property type="entry name" value="DksA, coiled-coil domain"/>
    <property type="match status" value="1"/>
</dbReference>